<accession>A0AAW1X4X6</accession>
<name>A0AAW1X4X6_RUBAR</name>
<dbReference type="AlphaFoldDB" id="A0AAW1X4X6"/>
<organism evidence="2 3">
    <name type="scientific">Rubus argutus</name>
    <name type="common">Southern blackberry</name>
    <dbReference type="NCBI Taxonomy" id="59490"/>
    <lineage>
        <taxon>Eukaryota</taxon>
        <taxon>Viridiplantae</taxon>
        <taxon>Streptophyta</taxon>
        <taxon>Embryophyta</taxon>
        <taxon>Tracheophyta</taxon>
        <taxon>Spermatophyta</taxon>
        <taxon>Magnoliopsida</taxon>
        <taxon>eudicotyledons</taxon>
        <taxon>Gunneridae</taxon>
        <taxon>Pentapetalae</taxon>
        <taxon>rosids</taxon>
        <taxon>fabids</taxon>
        <taxon>Rosales</taxon>
        <taxon>Rosaceae</taxon>
        <taxon>Rosoideae</taxon>
        <taxon>Rosoideae incertae sedis</taxon>
        <taxon>Rubus</taxon>
    </lineage>
</organism>
<dbReference type="PANTHER" id="PTHR31111">
    <property type="entry name" value="BNAA05G37150D PROTEIN-RELATED"/>
    <property type="match status" value="1"/>
</dbReference>
<sequence length="374" mass="43521">MEEDAETVVPDEIMCFHILPTLPAKFLMRLRCVCKPWSSLIHNPYFISTYRNIRRHRQHSHLLFLSHEKDATQQRIFSVEINKLEEEGSSQPLVATHLRTLLACAPHRLYYAQSVNGLVCFSLSNTSNSYLEVLENPSIHILNPSTREFITLPHASRMYHTEYVTHHFGFSPLTNQYKVLRVERYDPRWSSLSFIFKVFTLGTNCSWKCLEVDLSDLPFDLSNFQFSNKSVCVHGAIHWLHEPLNIIVVFDIEDERFRVIELPPGVGVHPRRRLAEVDGCLALMDGQWQKYTMGLWVLKDYQNKVWLKDNIAFPFQYSLVQGSGTGPVRLHQYDMKSKRFRIGEIILPKWKHNHNQVLHILTSYGEDVVPLSSS</sequence>
<dbReference type="InterPro" id="IPR013187">
    <property type="entry name" value="F-box-assoc_dom_typ3"/>
</dbReference>
<keyword evidence="3" id="KW-1185">Reference proteome</keyword>
<feature type="domain" description="F-box associated beta-propeller type 3" evidence="1">
    <location>
        <begin position="87"/>
        <end position="321"/>
    </location>
</feature>
<evidence type="ECO:0000259" key="1">
    <source>
        <dbReference type="Pfam" id="PF08268"/>
    </source>
</evidence>
<comment type="caution">
    <text evidence="2">The sequence shown here is derived from an EMBL/GenBank/DDBJ whole genome shotgun (WGS) entry which is preliminary data.</text>
</comment>
<dbReference type="Pfam" id="PF08268">
    <property type="entry name" value="FBA_3"/>
    <property type="match status" value="1"/>
</dbReference>
<reference evidence="2 3" key="1">
    <citation type="journal article" date="2023" name="G3 (Bethesda)">
        <title>A chromosome-length genome assembly and annotation of blackberry (Rubus argutus, cv. 'Hillquist').</title>
        <authorList>
            <person name="Bruna T."/>
            <person name="Aryal R."/>
            <person name="Dudchenko O."/>
            <person name="Sargent D.J."/>
            <person name="Mead D."/>
            <person name="Buti M."/>
            <person name="Cavallini A."/>
            <person name="Hytonen T."/>
            <person name="Andres J."/>
            <person name="Pham M."/>
            <person name="Weisz D."/>
            <person name="Mascagni F."/>
            <person name="Usai G."/>
            <person name="Natali L."/>
            <person name="Bassil N."/>
            <person name="Fernandez G.E."/>
            <person name="Lomsadze A."/>
            <person name="Armour M."/>
            <person name="Olukolu B."/>
            <person name="Poorten T."/>
            <person name="Britton C."/>
            <person name="Davik J."/>
            <person name="Ashrafi H."/>
            <person name="Aiden E.L."/>
            <person name="Borodovsky M."/>
            <person name="Worthington M."/>
        </authorList>
    </citation>
    <scope>NUCLEOTIDE SEQUENCE [LARGE SCALE GENOMIC DNA]</scope>
    <source>
        <strain evidence="2">PI 553951</strain>
    </source>
</reference>
<dbReference type="NCBIfam" id="TIGR01640">
    <property type="entry name" value="F_box_assoc_1"/>
    <property type="match status" value="1"/>
</dbReference>
<dbReference type="Proteomes" id="UP001457282">
    <property type="component" value="Unassembled WGS sequence"/>
</dbReference>
<evidence type="ECO:0000313" key="2">
    <source>
        <dbReference type="EMBL" id="KAK9931450.1"/>
    </source>
</evidence>
<gene>
    <name evidence="2" type="ORF">M0R45_018725</name>
</gene>
<dbReference type="EMBL" id="JBEDUW010000004">
    <property type="protein sequence ID" value="KAK9931450.1"/>
    <property type="molecule type" value="Genomic_DNA"/>
</dbReference>
<dbReference type="InterPro" id="IPR036047">
    <property type="entry name" value="F-box-like_dom_sf"/>
</dbReference>
<proteinExistence type="predicted"/>
<dbReference type="Gene3D" id="1.20.1280.50">
    <property type="match status" value="1"/>
</dbReference>
<evidence type="ECO:0000313" key="3">
    <source>
        <dbReference type="Proteomes" id="UP001457282"/>
    </source>
</evidence>
<protein>
    <recommendedName>
        <fullName evidence="1">F-box associated beta-propeller type 3 domain-containing protein</fullName>
    </recommendedName>
</protein>
<dbReference type="PANTHER" id="PTHR31111:SF138">
    <property type="entry name" value="F-BOX ASSOCIATED DOMAIN-CONTAINING PROTEIN"/>
    <property type="match status" value="1"/>
</dbReference>
<dbReference type="SUPFAM" id="SSF81383">
    <property type="entry name" value="F-box domain"/>
    <property type="match status" value="1"/>
</dbReference>
<dbReference type="InterPro" id="IPR017451">
    <property type="entry name" value="F-box-assoc_interact_dom"/>
</dbReference>